<accession>A0A6J6FGS0</accession>
<dbReference type="EMBL" id="CAEZTS010000139">
    <property type="protein sequence ID" value="CAB4586929.1"/>
    <property type="molecule type" value="Genomic_DNA"/>
</dbReference>
<feature type="compositionally biased region" description="Low complexity" evidence="1">
    <location>
        <begin position="20"/>
        <end position="34"/>
    </location>
</feature>
<sequence length="147" mass="15640">MNRSVGVFVLASAVLVGCSSTESSESPTLPPSTEQVAATPTDPVNTMPPTSTASKDEPETGTPPTLSTNIEIDVEADAPVEASAVVGSPTRIRIVSEEEREFHLHGYDIELTGDDVVFEFVADKLGVFELEDHHTGDLILTFEVLAD</sequence>
<evidence type="ECO:0000313" key="2">
    <source>
        <dbReference type="EMBL" id="CAB4586929.1"/>
    </source>
</evidence>
<proteinExistence type="predicted"/>
<dbReference type="PROSITE" id="PS51257">
    <property type="entry name" value="PROKAR_LIPOPROTEIN"/>
    <property type="match status" value="1"/>
</dbReference>
<name>A0A6J6FGS0_9ZZZZ</name>
<protein>
    <submittedName>
        <fullName evidence="2">Unannotated protein</fullName>
    </submittedName>
</protein>
<feature type="compositionally biased region" description="Polar residues" evidence="1">
    <location>
        <begin position="35"/>
        <end position="53"/>
    </location>
</feature>
<dbReference type="AlphaFoldDB" id="A0A6J6FGS0"/>
<evidence type="ECO:0000256" key="1">
    <source>
        <dbReference type="SAM" id="MobiDB-lite"/>
    </source>
</evidence>
<feature type="region of interest" description="Disordered" evidence="1">
    <location>
        <begin position="20"/>
        <end position="68"/>
    </location>
</feature>
<gene>
    <name evidence="2" type="ORF">UFOPK1722_01414</name>
</gene>
<organism evidence="2">
    <name type="scientific">freshwater metagenome</name>
    <dbReference type="NCBI Taxonomy" id="449393"/>
    <lineage>
        <taxon>unclassified sequences</taxon>
        <taxon>metagenomes</taxon>
        <taxon>ecological metagenomes</taxon>
    </lineage>
</organism>
<reference evidence="2" key="1">
    <citation type="submission" date="2020-05" db="EMBL/GenBank/DDBJ databases">
        <authorList>
            <person name="Chiriac C."/>
            <person name="Salcher M."/>
            <person name="Ghai R."/>
            <person name="Kavagutti S V."/>
        </authorList>
    </citation>
    <scope>NUCLEOTIDE SEQUENCE</scope>
</reference>